<name>A0A0S7XSD9_UNCSA</name>
<comment type="caution">
    <text evidence="1">The sequence shown here is derived from an EMBL/GenBank/DDBJ whole genome shotgun (WGS) entry which is preliminary data.</text>
</comment>
<proteinExistence type="predicted"/>
<gene>
    <name evidence="1" type="ORF">AMJ44_10805</name>
</gene>
<dbReference type="Gene3D" id="2.60.40.4070">
    <property type="match status" value="1"/>
</dbReference>
<sequence length="188" mass="21309">MTIFTLDDDESGDWSPGDRIYPFETEYGSEPLPDFADYSWDADFHIGRIIFNAGVPATGTIVQFITNKPNSSEDVFIFKTSASTISSDLVNLDDIKVVPNPYIVRNAWERSRDYSRIAFTHLPDKCTIRIYTLSGDLLQTLEHESATFDGNENWDLLTTNDQKIASGIYIYHVDSEYGEKIGKFAVVR</sequence>
<dbReference type="EMBL" id="LIZX01000131">
    <property type="protein sequence ID" value="KPJ65167.1"/>
    <property type="molecule type" value="Genomic_DNA"/>
</dbReference>
<evidence type="ECO:0000313" key="1">
    <source>
        <dbReference type="EMBL" id="KPJ65167.1"/>
    </source>
</evidence>
<protein>
    <submittedName>
        <fullName evidence="1">Uncharacterized protein</fullName>
    </submittedName>
</protein>
<organism evidence="1 2">
    <name type="scientific">candidate division WOR-1 bacterium DG_54_3</name>
    <dbReference type="NCBI Taxonomy" id="1703775"/>
    <lineage>
        <taxon>Bacteria</taxon>
        <taxon>Bacillati</taxon>
        <taxon>Saganbacteria</taxon>
    </lineage>
</organism>
<dbReference type="AlphaFoldDB" id="A0A0S7XSD9"/>
<accession>A0A0S7XSD9</accession>
<dbReference type="Proteomes" id="UP000051861">
    <property type="component" value="Unassembled WGS sequence"/>
</dbReference>
<evidence type="ECO:0000313" key="2">
    <source>
        <dbReference type="Proteomes" id="UP000051861"/>
    </source>
</evidence>
<reference evidence="1 2" key="1">
    <citation type="journal article" date="2015" name="Microbiome">
        <title>Genomic resolution of linkages in carbon, nitrogen, and sulfur cycling among widespread estuary sediment bacteria.</title>
        <authorList>
            <person name="Baker B.J."/>
            <person name="Lazar C.S."/>
            <person name="Teske A.P."/>
            <person name="Dick G.J."/>
        </authorList>
    </citation>
    <scope>NUCLEOTIDE SEQUENCE [LARGE SCALE GENOMIC DNA]</scope>
    <source>
        <strain evidence="1">DG_54_3</strain>
    </source>
</reference>